<dbReference type="Proteomes" id="UP000030651">
    <property type="component" value="Unassembled WGS sequence"/>
</dbReference>
<evidence type="ECO:0000313" key="2">
    <source>
        <dbReference type="EMBL" id="ETS77243.1"/>
    </source>
</evidence>
<feature type="domain" description="Heterokaryon incompatibility" evidence="1">
    <location>
        <begin position="285"/>
        <end position="437"/>
    </location>
</feature>
<dbReference type="Pfam" id="PF06985">
    <property type="entry name" value="HET"/>
    <property type="match status" value="1"/>
</dbReference>
<dbReference type="OrthoDB" id="4778092at2759"/>
<dbReference type="EMBL" id="KI912116">
    <property type="protein sequence ID" value="ETS77243.1"/>
    <property type="molecule type" value="Genomic_DNA"/>
</dbReference>
<dbReference type="GeneID" id="19276130"/>
<name>W3WTR3_PESFW</name>
<accession>W3WTR3</accession>
<gene>
    <name evidence="2" type="ORF">PFICI_11117</name>
</gene>
<keyword evidence="3" id="KW-1185">Reference proteome</keyword>
<dbReference type="PANTHER" id="PTHR33112:SF16">
    <property type="entry name" value="HETEROKARYON INCOMPATIBILITY DOMAIN-CONTAINING PROTEIN"/>
    <property type="match status" value="1"/>
</dbReference>
<dbReference type="InterPro" id="IPR010730">
    <property type="entry name" value="HET"/>
</dbReference>
<protein>
    <recommendedName>
        <fullName evidence="1">Heterokaryon incompatibility domain-containing protein</fullName>
    </recommendedName>
</protein>
<dbReference type="OMA" id="TWINTHL"/>
<dbReference type="InParanoid" id="W3WTR3"/>
<organism evidence="2 3">
    <name type="scientific">Pestalotiopsis fici (strain W106-1 / CGMCC3.15140)</name>
    <dbReference type="NCBI Taxonomy" id="1229662"/>
    <lineage>
        <taxon>Eukaryota</taxon>
        <taxon>Fungi</taxon>
        <taxon>Dikarya</taxon>
        <taxon>Ascomycota</taxon>
        <taxon>Pezizomycotina</taxon>
        <taxon>Sordariomycetes</taxon>
        <taxon>Xylariomycetidae</taxon>
        <taxon>Amphisphaeriales</taxon>
        <taxon>Sporocadaceae</taxon>
        <taxon>Pestalotiopsis</taxon>
    </lineage>
</organism>
<proteinExistence type="predicted"/>
<dbReference type="AlphaFoldDB" id="W3WTR3"/>
<dbReference type="KEGG" id="pfy:PFICI_11117"/>
<reference evidence="3" key="1">
    <citation type="journal article" date="2015" name="BMC Genomics">
        <title>Genomic and transcriptomic analysis of the endophytic fungus Pestalotiopsis fici reveals its lifestyle and high potential for synthesis of natural products.</title>
        <authorList>
            <person name="Wang X."/>
            <person name="Zhang X."/>
            <person name="Liu L."/>
            <person name="Xiang M."/>
            <person name="Wang W."/>
            <person name="Sun X."/>
            <person name="Che Y."/>
            <person name="Guo L."/>
            <person name="Liu G."/>
            <person name="Guo L."/>
            <person name="Wang C."/>
            <person name="Yin W.B."/>
            <person name="Stadler M."/>
            <person name="Zhang X."/>
            <person name="Liu X."/>
        </authorList>
    </citation>
    <scope>NUCLEOTIDE SEQUENCE [LARGE SCALE GENOMIC DNA]</scope>
    <source>
        <strain evidence="3">W106-1 / CGMCC3.15140</strain>
    </source>
</reference>
<dbReference type="RefSeq" id="XP_007837889.1">
    <property type="nucleotide sequence ID" value="XM_007839698.1"/>
</dbReference>
<sequence length="753" mass="85685">MASAKSDPENPTRQEIVRLKRELVNDDFQGHSCEQCEHISTLLANPPFNGMTYQFEVGPMFRLDATPAKICGLAASGCIFWIIIRNRLASIARDDEAHAAQGLEKHKRRWTEEQHRILAASSVEDEVDAYVHLESLLDWEKVHKSPGIGLHGIPIGHVGVIVQTNAGFPKPDRVVVRVLVPQRSIDTDREGLELEWDETSADFWMLSPPNYGEMSWMRPRHAPINLNPGSSTSMELYRHWLKWCEFDHTCGIRDPPESMPSLILDVAESGGVKLIQVPATMKEPYVALSYCWGFDRQKTMLTQINRSNLLAGIDLEALDLTISDSIMVTRELGFRYLWIDALCIVQDDEEFKARELEKMGDIYQNAALTIIASGAKDVTEGFLHRRTSNLDRFSVFPGYPQPIFKLHEKGAQTPVVLVPKKDDDEEPWYQRAWTLQEMLFSKRRLQFGLHQTTWLCHCCLGKTKECDGWSEDWHFKPSAYMWFYLPSGTEAELNEEMVLASWIFLICRYSSRQLRYRRDRLPAISAIAREASSILGDYSCGLWTSHLPMCLAWFREPGNVSDLKGDPSWSWASHEGVAGWIFEVNEDTSPNQDFMLLSHNVDLVTPRDPFGEVRRAELHVRGLLLPTRGVIINESGSQLVKLADQMVYVNFVFDYRDMPREQPGTRYALSLLVLLQRNKLGSTAGIVVLEEAGNRYSRIGLFQIDNIRPSTSINEEDESDMAEDKSIVEEGGLGHRLRQLGGGEKAIREFVLI</sequence>
<evidence type="ECO:0000313" key="3">
    <source>
        <dbReference type="Proteomes" id="UP000030651"/>
    </source>
</evidence>
<dbReference type="STRING" id="1229662.W3WTR3"/>
<evidence type="ECO:0000259" key="1">
    <source>
        <dbReference type="Pfam" id="PF06985"/>
    </source>
</evidence>
<dbReference type="eggNOG" id="ENOG502SN38">
    <property type="taxonomic scope" value="Eukaryota"/>
</dbReference>
<dbReference type="HOGENOM" id="CLU_002639_6_2_1"/>
<dbReference type="PANTHER" id="PTHR33112">
    <property type="entry name" value="DOMAIN PROTEIN, PUTATIVE-RELATED"/>
    <property type="match status" value="1"/>
</dbReference>